<comment type="caution">
    <text evidence="2">The sequence shown here is derived from an EMBL/GenBank/DDBJ whole genome shotgun (WGS) entry which is preliminary data.</text>
</comment>
<name>A0A0W8G5S7_9ZZZZ</name>
<gene>
    <name evidence="2" type="ORF">ASZ90_001607</name>
</gene>
<organism evidence="2">
    <name type="scientific">hydrocarbon metagenome</name>
    <dbReference type="NCBI Taxonomy" id="938273"/>
    <lineage>
        <taxon>unclassified sequences</taxon>
        <taxon>metagenomes</taxon>
        <taxon>ecological metagenomes</taxon>
    </lineage>
</organism>
<dbReference type="AlphaFoldDB" id="A0A0W8G5S7"/>
<reference evidence="2" key="1">
    <citation type="journal article" date="2015" name="Proc. Natl. Acad. Sci. U.S.A.">
        <title>Networks of energetic and metabolic interactions define dynamics in microbial communities.</title>
        <authorList>
            <person name="Embree M."/>
            <person name="Liu J.K."/>
            <person name="Al-Bassam M.M."/>
            <person name="Zengler K."/>
        </authorList>
    </citation>
    <scope>NUCLEOTIDE SEQUENCE</scope>
</reference>
<protein>
    <recommendedName>
        <fullName evidence="3">DUF4911 domain-containing protein</fullName>
    </recommendedName>
</protein>
<evidence type="ECO:0000256" key="1">
    <source>
        <dbReference type="SAM" id="MobiDB-lite"/>
    </source>
</evidence>
<proteinExistence type="predicted"/>
<accession>A0A0W8G5S7</accession>
<evidence type="ECO:0008006" key="3">
    <source>
        <dbReference type="Google" id="ProtNLM"/>
    </source>
</evidence>
<evidence type="ECO:0000313" key="2">
    <source>
        <dbReference type="EMBL" id="KUG28517.1"/>
    </source>
</evidence>
<dbReference type="Pfam" id="PF16256">
    <property type="entry name" value="DUF4911"/>
    <property type="match status" value="1"/>
</dbReference>
<feature type="region of interest" description="Disordered" evidence="1">
    <location>
        <begin position="81"/>
        <end position="111"/>
    </location>
</feature>
<sequence>MRRRPRRRPPYLPPGRSERLYLSLPGADVGLLRFLLEGYGHLACMTVVDRYAAVVRLLFAPTAREEVLRFVAAAAHEIPGLAPRHAPRDGEPGGEPEGEPGRERNGGVTAP</sequence>
<dbReference type="EMBL" id="LNQE01000212">
    <property type="protein sequence ID" value="KUG28517.1"/>
    <property type="molecule type" value="Genomic_DNA"/>
</dbReference>
<dbReference type="InterPro" id="IPR032587">
    <property type="entry name" value="DUF4911"/>
</dbReference>